<dbReference type="AlphaFoldDB" id="A0AAV6HKL1"/>
<dbReference type="EMBL" id="JACTNZ010000013">
    <property type="protein sequence ID" value="KAG5514549.1"/>
    <property type="molecule type" value="Genomic_DNA"/>
</dbReference>
<sequence length="268" mass="29259">MPLPPPSVPPQSQSKEELDQIERSTRKVYDHLDPLLSNPSSPMDTEISSPQNKETSSSPSVDIVMETPQVTQDQGSLQTHTAELSFKAALVQPKRLSQDEIQKRIADPLVGQASTSSPIPIVEQPTPVLIPIVRKTPQYTPKHLHPPSLVSAASDATHPNPTPNLTTIPQPGQAPQVSPQPKPPDLTSLTTATYHEYARNAEADAQGRQGEEDLRSRDRSTSPHRDRMVGGRGKHENNDKRGYRRGPISAQGEIQTSVETPSLSQTDP</sequence>
<feature type="region of interest" description="Disordered" evidence="1">
    <location>
        <begin position="1"/>
        <end position="20"/>
    </location>
</feature>
<gene>
    <name evidence="2" type="ORF">RHGRI_035825</name>
</gene>
<accession>A0AAV6HKL1</accession>
<keyword evidence="3" id="KW-1185">Reference proteome</keyword>
<proteinExistence type="predicted"/>
<comment type="caution">
    <text evidence="2">The sequence shown here is derived from an EMBL/GenBank/DDBJ whole genome shotgun (WGS) entry which is preliminary data.</text>
</comment>
<feature type="region of interest" description="Disordered" evidence="1">
    <location>
        <begin position="25"/>
        <end position="61"/>
    </location>
</feature>
<protein>
    <submittedName>
        <fullName evidence="2">Uncharacterized protein</fullName>
    </submittedName>
</protein>
<feature type="region of interest" description="Disordered" evidence="1">
    <location>
        <begin position="138"/>
        <end position="268"/>
    </location>
</feature>
<feature type="compositionally biased region" description="Polar residues" evidence="1">
    <location>
        <begin position="252"/>
        <end position="268"/>
    </location>
</feature>
<organism evidence="2 3">
    <name type="scientific">Rhododendron griersonianum</name>
    <dbReference type="NCBI Taxonomy" id="479676"/>
    <lineage>
        <taxon>Eukaryota</taxon>
        <taxon>Viridiplantae</taxon>
        <taxon>Streptophyta</taxon>
        <taxon>Embryophyta</taxon>
        <taxon>Tracheophyta</taxon>
        <taxon>Spermatophyta</taxon>
        <taxon>Magnoliopsida</taxon>
        <taxon>eudicotyledons</taxon>
        <taxon>Gunneridae</taxon>
        <taxon>Pentapetalae</taxon>
        <taxon>asterids</taxon>
        <taxon>Ericales</taxon>
        <taxon>Ericaceae</taxon>
        <taxon>Ericoideae</taxon>
        <taxon>Rhodoreae</taxon>
        <taxon>Rhododendron</taxon>
    </lineage>
</organism>
<evidence type="ECO:0000313" key="3">
    <source>
        <dbReference type="Proteomes" id="UP000823749"/>
    </source>
</evidence>
<feature type="compositionally biased region" description="Polar residues" evidence="1">
    <location>
        <begin position="157"/>
        <end position="177"/>
    </location>
</feature>
<name>A0AAV6HKL1_9ERIC</name>
<dbReference type="Proteomes" id="UP000823749">
    <property type="component" value="Chromosome 13"/>
</dbReference>
<evidence type="ECO:0000256" key="1">
    <source>
        <dbReference type="SAM" id="MobiDB-lite"/>
    </source>
</evidence>
<feature type="compositionally biased region" description="Basic and acidic residues" evidence="1">
    <location>
        <begin position="209"/>
        <end position="241"/>
    </location>
</feature>
<reference evidence="2 3" key="1">
    <citation type="submission" date="2020-08" db="EMBL/GenBank/DDBJ databases">
        <title>Plant Genome Project.</title>
        <authorList>
            <person name="Zhang R.-G."/>
        </authorList>
    </citation>
    <scope>NUCLEOTIDE SEQUENCE [LARGE SCALE GENOMIC DNA]</scope>
    <source>
        <strain evidence="2">WSP0</strain>
        <tissue evidence="2">Leaf</tissue>
    </source>
</reference>
<feature type="compositionally biased region" description="Polar residues" evidence="1">
    <location>
        <begin position="37"/>
        <end position="60"/>
    </location>
</feature>
<evidence type="ECO:0000313" key="2">
    <source>
        <dbReference type="EMBL" id="KAG5514549.1"/>
    </source>
</evidence>